<evidence type="ECO:0000256" key="2">
    <source>
        <dbReference type="ARBA" id="ARBA00023163"/>
    </source>
</evidence>
<dbReference type="PANTHER" id="PTHR30363">
    <property type="entry name" value="HTH-TYPE TRANSCRIPTIONAL REGULATOR SRLR-RELATED"/>
    <property type="match status" value="1"/>
</dbReference>
<evidence type="ECO:0000259" key="3">
    <source>
        <dbReference type="SMART" id="SM00420"/>
    </source>
</evidence>
<dbReference type="EMBL" id="JABRWJ010000006">
    <property type="protein sequence ID" value="NRF69236.1"/>
    <property type="molecule type" value="Genomic_DNA"/>
</dbReference>
<evidence type="ECO:0000313" key="5">
    <source>
        <dbReference type="Proteomes" id="UP000737171"/>
    </source>
</evidence>
<dbReference type="InterPro" id="IPR001034">
    <property type="entry name" value="DeoR_HTH"/>
</dbReference>
<accession>A0ABX2EKZ5</accession>
<gene>
    <name evidence="4" type="ORF">HLB44_19755</name>
</gene>
<sequence length="274" mass="28810">MPKPSGTAARAARWARLQQLHARHGALPLAEAAAALQVSAMTIRRDLAVADAPLACLGGYVVAPLAAPPRTPHYTLEAERDQHAETKRLACRRAAQLVQAGDSLFIDCGTTMVHLAEALPPDIPLNVVCYSLNIASVLSRRPHTQLMLLGGLYHPSAATFTSDEGLTYLQRLGVNKAFISAAGVHAARGASCANFHEVPIKRAAIDSAAETILVVDDSKLGQLRPAFIAPLQRFSRIIVGGAPTAAARAAFKGIALDVAGARSSSAPLRRKATA</sequence>
<dbReference type="SMART" id="SM00420">
    <property type="entry name" value="HTH_DEOR"/>
    <property type="match status" value="1"/>
</dbReference>
<keyword evidence="2" id="KW-0804">Transcription</keyword>
<dbReference type="PANTHER" id="PTHR30363:SF8">
    <property type="entry name" value="DEOXYRIBOSE OPERON REPRESSOR"/>
    <property type="match status" value="1"/>
</dbReference>
<reference evidence="4 5" key="1">
    <citation type="submission" date="2020-05" db="EMBL/GenBank/DDBJ databases">
        <title>Aquincola sp. isolate from soil.</title>
        <authorList>
            <person name="Han J."/>
            <person name="Kim D.-U."/>
        </authorList>
    </citation>
    <scope>NUCLEOTIDE SEQUENCE [LARGE SCALE GENOMIC DNA]</scope>
    <source>
        <strain evidence="4 5">S2</strain>
    </source>
</reference>
<name>A0ABX2EKZ5_9BURK</name>
<proteinExistence type="predicted"/>
<keyword evidence="5" id="KW-1185">Reference proteome</keyword>
<keyword evidence="1" id="KW-0805">Transcription regulation</keyword>
<dbReference type="Pfam" id="PF00455">
    <property type="entry name" value="DeoRC"/>
    <property type="match status" value="1"/>
</dbReference>
<dbReference type="InterPro" id="IPR014036">
    <property type="entry name" value="DeoR-like_C"/>
</dbReference>
<dbReference type="Proteomes" id="UP000737171">
    <property type="component" value="Unassembled WGS sequence"/>
</dbReference>
<evidence type="ECO:0000256" key="1">
    <source>
        <dbReference type="ARBA" id="ARBA00023015"/>
    </source>
</evidence>
<comment type="caution">
    <text evidence="4">The sequence shown here is derived from an EMBL/GenBank/DDBJ whole genome shotgun (WGS) entry which is preliminary data.</text>
</comment>
<dbReference type="InterPro" id="IPR050313">
    <property type="entry name" value="Carb_Metab_HTH_regulators"/>
</dbReference>
<dbReference type="SMART" id="SM01134">
    <property type="entry name" value="DeoRC"/>
    <property type="match status" value="1"/>
</dbReference>
<dbReference type="SUPFAM" id="SSF100950">
    <property type="entry name" value="NagB/RpiA/CoA transferase-like"/>
    <property type="match status" value="1"/>
</dbReference>
<dbReference type="Pfam" id="PF08220">
    <property type="entry name" value="HTH_DeoR"/>
    <property type="match status" value="1"/>
</dbReference>
<feature type="domain" description="HTH deoR-type" evidence="3">
    <location>
        <begin position="13"/>
        <end position="62"/>
    </location>
</feature>
<protein>
    <submittedName>
        <fullName evidence="4">DeoR/GlpR transcriptional regulator</fullName>
    </submittedName>
</protein>
<dbReference type="InterPro" id="IPR037171">
    <property type="entry name" value="NagB/RpiA_transferase-like"/>
</dbReference>
<dbReference type="RefSeq" id="WP_173125772.1">
    <property type="nucleotide sequence ID" value="NZ_JABRWJ010000006.1"/>
</dbReference>
<organism evidence="4 5">
    <name type="scientific">Pseudaquabacterium terrae</name>
    <dbReference type="NCBI Taxonomy" id="2732868"/>
    <lineage>
        <taxon>Bacteria</taxon>
        <taxon>Pseudomonadati</taxon>
        <taxon>Pseudomonadota</taxon>
        <taxon>Betaproteobacteria</taxon>
        <taxon>Burkholderiales</taxon>
        <taxon>Sphaerotilaceae</taxon>
        <taxon>Pseudaquabacterium</taxon>
    </lineage>
</organism>
<evidence type="ECO:0000313" key="4">
    <source>
        <dbReference type="EMBL" id="NRF69236.1"/>
    </source>
</evidence>